<evidence type="ECO:0008006" key="7">
    <source>
        <dbReference type="Google" id="ProtNLM"/>
    </source>
</evidence>
<dbReference type="InterPro" id="IPR056770">
    <property type="entry name" value="Piezo_THU9_anchor"/>
</dbReference>
<dbReference type="GO" id="GO:0005261">
    <property type="term" value="F:monoatomic cation channel activity"/>
    <property type="evidence" value="ECO:0007669"/>
    <property type="project" value="TreeGrafter"/>
</dbReference>
<feature type="transmembrane region" description="Helical" evidence="2">
    <location>
        <begin position="302"/>
        <end position="325"/>
    </location>
</feature>
<dbReference type="GO" id="GO:0050982">
    <property type="term" value="P:detection of mechanical stimulus"/>
    <property type="evidence" value="ECO:0007669"/>
    <property type="project" value="TreeGrafter"/>
</dbReference>
<evidence type="ECO:0000256" key="1">
    <source>
        <dbReference type="SAM" id="MobiDB-lite"/>
    </source>
</evidence>
<sequence>MSVLLSHAIVNGVYLLVVLHLLLLLTILSHSAVAASLLAVFVAHRCTATSAGDSDAADEWSPQQQPPQLQQQWCLDATVFVDTEAEAHSAGRADDGADTEVFVSTLYGAHEPLTAADGRGRRGRPGVSPFSLSLEHSPDAAASLTREQQQQQQQICSGGRRFNPPVQRRDGEGCAREQRMDASAASFVELNTPTGGGVDDTLAYPALASDVLREAVHKADLAATCDREGDDSGSAKMPRSRLVAQTPPLPPAREPPAAAHYLAPGSAWVLAAAVATSAAACASAVVFALLHGTEERRAGAPGVRVLPGWVTDVPAAAPLLVAFVGVPLDYPAAARQFWWSAASHSVVGLASWCLLLHRVLHRIRAGRRRRSEEEAATAAAAAAAAAAGHGRVLVTELWSASARRATRLVTTAPFSLALVGVAGIGQGTVLGLLSLVVVLVVLSLLLSPAADPTRSPQRRSSDRQRVWTLYTCALLCLWEAQMILRLTPVQDALASTRVWSQHPHWFTALIGAAPSTSDALLQRWYIIHAVGLWWAGVERFCGYTATCAASEEARVSGRLRQRARLLCALAVREQQQWSRAINQQRAAHGKLQQLRLERHAPHHLLRPSRGSSADGRLRQRRCGRVWTCRDAVRGALHRHECAPFGSGGSHCCWLDKNSIQHLACTGSGSGGGGNRSPRLSVGSPCTSTAARARERVAEWDVSAVVRSPLCSGSSVYGVLGGRRAPWQRSELASAWTTPVHSDAESCAEVRMTTAVACDSTTAAVPEPQRHAWPGSPRAPTRSPCRGGAAADTDGAVVVGYVETTTVAASAAESLDHRRSAAPSLSGAQTSCVFSVATSGPRAGAARVRGTAHTHALPRKGSIGSISSISGYSRWSSIAAGSPADIVVEAPAAPPHSDTVHASPLAAVPCAETRSTTAAQGWRDSEGGHSAASAPEAASVLGRVGARVQRLAHRLRCYLHRHTASSAEDSTGAADVAVLWRLVVLYVAQSWSCVCALLLLIHFAVCGTVATLAPSIVSVTYALQQRPWPCVTYWRLQLLASALLLLLKGVTHVYLVTAAPYVKWTICWWVNVLLLRVDALAEGGDVPASGRSLSPPVATLSGGWCHYTWVDLALSGGAVAALAIQWATVFPDHRVWQPPTRGAGEDAPPAILTPAAVPAAADSVACEDGGAPAPRPRRGVAELWRSCRRRLRHWNSYRCGAGADFYAVQLFFDGLSLLLFGVAYYAIVPAATATSDDNLLLAVRHNRLPGIFVATALGLVVHLFVERILYVLQARVAKCALHCLLAAVYHALYVLWRTAQESSSGVDGASSFSSSSSSSAALTASVSLLLTTKLASLWCSALQLRYGYALHRLHDPFTVSTDMLHWLGHVIFRATPFLMELRVLLDWSFSATTLKVQHWMLLEDVHHTVYRRFVDMHDLRHTNHRQGHRFPYGVRLYQGVLGFATILLVLFFPLFWYSTFSPQVRASHVVAWASEITLAGMSTVPLFSADAVVQQSSFHAATTPSRCATAAAPVRVATLLRLAAATDTWQTVRVATCSGRVLSYTPAAMQDFLERLGGGGGGGGAAAVDAGAATIVLRHRVTRARATEATLITVHLEHTYTLSPTSRTLFADALRTWQSADKDADAAGDAAAAATPVVVPLASMYTPYVLSSGSGVSLMAGAATRGVDCRLTVHRTGRYHGFFCVECADGSPSSTSEQDSAAHGAPPRGEAALSATATATAAACPLTFVVASRDVVTAQSGFSLIPNIGIVALYTSFVLVMSSYIRNYFAGDAHRVVLLQLANPEPVAELLRYLYLARSSANDGQVGDLVLEQLLFLELLDLLRSPERLLKLGGRRVDDYADSTYRRALFDATRRPFAIPDASDSEQRQPPPLTEKPPA</sequence>
<protein>
    <recommendedName>
        <fullName evidence="7">Piezo non-specific cation channel R-Ras-binding domain-containing protein</fullName>
    </recommendedName>
</protein>
<comment type="caution">
    <text evidence="5">The sequence shown here is derived from an EMBL/GenBank/DDBJ whole genome shotgun (WGS) entry which is preliminary data.</text>
</comment>
<accession>A0AAW0F2M9</accession>
<evidence type="ECO:0000313" key="5">
    <source>
        <dbReference type="EMBL" id="KAK7200807.1"/>
    </source>
</evidence>
<evidence type="ECO:0000259" key="4">
    <source>
        <dbReference type="Pfam" id="PF24874"/>
    </source>
</evidence>
<evidence type="ECO:0000259" key="3">
    <source>
        <dbReference type="Pfam" id="PF12166"/>
    </source>
</evidence>
<dbReference type="PANTHER" id="PTHR13167">
    <property type="entry name" value="PIEZO-TYPE MECHANOSENSITIVE ION CHANNEL COMPONENT"/>
    <property type="match status" value="1"/>
</dbReference>
<dbReference type="PANTHER" id="PTHR13167:SF25">
    <property type="entry name" value="PIEZO-TYPE MECHANOSENSITIVE ION CHANNEL COMPONENT"/>
    <property type="match status" value="1"/>
</dbReference>
<dbReference type="InterPro" id="IPR031334">
    <property type="entry name" value="Piezo_cap_dom"/>
</dbReference>
<feature type="transmembrane region" description="Helical" evidence="2">
    <location>
        <begin position="1435"/>
        <end position="1456"/>
    </location>
</feature>
<feature type="region of interest" description="Disordered" evidence="1">
    <location>
        <begin position="1855"/>
        <end position="1878"/>
    </location>
</feature>
<feature type="transmembrane region" description="Helical" evidence="2">
    <location>
        <begin position="1319"/>
        <end position="1341"/>
    </location>
</feature>
<feature type="transmembrane region" description="Helical" evidence="2">
    <location>
        <begin position="1276"/>
        <end position="1295"/>
    </location>
</feature>
<dbReference type="EMBL" id="JAECZO010000008">
    <property type="protein sequence ID" value="KAK7200807.1"/>
    <property type="molecule type" value="Genomic_DNA"/>
</dbReference>
<feature type="transmembrane region" description="Helical" evidence="2">
    <location>
        <begin position="1246"/>
        <end position="1264"/>
    </location>
</feature>
<feature type="transmembrane region" description="Helical" evidence="2">
    <location>
        <begin position="996"/>
        <end position="1022"/>
    </location>
</feature>
<evidence type="ECO:0000256" key="2">
    <source>
        <dbReference type="SAM" id="Phobius"/>
    </source>
</evidence>
<dbReference type="Pfam" id="PF24874">
    <property type="entry name" value="Piezo_THU9_anchor"/>
    <property type="match status" value="1"/>
</dbReference>
<feature type="region of interest" description="Disordered" evidence="1">
    <location>
        <begin position="113"/>
        <end position="170"/>
    </location>
</feature>
<organism evidence="5 6">
    <name type="scientific">Novymonas esmeraldas</name>
    <dbReference type="NCBI Taxonomy" id="1808958"/>
    <lineage>
        <taxon>Eukaryota</taxon>
        <taxon>Discoba</taxon>
        <taxon>Euglenozoa</taxon>
        <taxon>Kinetoplastea</taxon>
        <taxon>Metakinetoplastina</taxon>
        <taxon>Trypanosomatida</taxon>
        <taxon>Trypanosomatidae</taxon>
        <taxon>Novymonas</taxon>
    </lineage>
</organism>
<keyword evidence="2" id="KW-1133">Transmembrane helix</keyword>
<name>A0AAW0F2M9_9TRYP</name>
<feature type="transmembrane region" description="Helical" evidence="2">
    <location>
        <begin position="267"/>
        <end position="290"/>
    </location>
</feature>
<dbReference type="GO" id="GO:0042391">
    <property type="term" value="P:regulation of membrane potential"/>
    <property type="evidence" value="ECO:0007669"/>
    <property type="project" value="TreeGrafter"/>
</dbReference>
<feature type="compositionally biased region" description="Pro residues" evidence="1">
    <location>
        <begin position="1868"/>
        <end position="1878"/>
    </location>
</feature>
<dbReference type="InterPro" id="IPR027272">
    <property type="entry name" value="Piezo"/>
</dbReference>
<proteinExistence type="predicted"/>
<feature type="transmembrane region" description="Helical" evidence="2">
    <location>
        <begin position="467"/>
        <end position="484"/>
    </location>
</feature>
<keyword evidence="6" id="KW-1185">Reference proteome</keyword>
<keyword evidence="2" id="KW-0472">Membrane</keyword>
<feature type="transmembrane region" description="Helical" evidence="2">
    <location>
        <begin position="1204"/>
        <end position="1226"/>
    </location>
</feature>
<dbReference type="GO" id="GO:0008381">
    <property type="term" value="F:mechanosensitive monoatomic ion channel activity"/>
    <property type="evidence" value="ECO:0007669"/>
    <property type="project" value="InterPro"/>
</dbReference>
<feature type="domain" description="Piezo THU9 and anchor" evidence="4">
    <location>
        <begin position="1203"/>
        <end position="1457"/>
    </location>
</feature>
<feature type="transmembrane region" description="Helical" evidence="2">
    <location>
        <begin position="1034"/>
        <end position="1054"/>
    </location>
</feature>
<feature type="transmembrane region" description="Helical" evidence="2">
    <location>
        <begin position="414"/>
        <end position="446"/>
    </location>
</feature>
<dbReference type="Proteomes" id="UP001430356">
    <property type="component" value="Unassembled WGS sequence"/>
</dbReference>
<gene>
    <name evidence="5" type="ORF">NESM_000139100</name>
</gene>
<evidence type="ECO:0000313" key="6">
    <source>
        <dbReference type="Proteomes" id="UP001430356"/>
    </source>
</evidence>
<dbReference type="GO" id="GO:0071260">
    <property type="term" value="P:cellular response to mechanical stimulus"/>
    <property type="evidence" value="ECO:0007669"/>
    <property type="project" value="TreeGrafter"/>
</dbReference>
<dbReference type="GO" id="GO:0016020">
    <property type="term" value="C:membrane"/>
    <property type="evidence" value="ECO:0007669"/>
    <property type="project" value="InterPro"/>
</dbReference>
<feature type="domain" description="Piezo non-specific cation channel cap" evidence="3">
    <location>
        <begin position="1517"/>
        <end position="1833"/>
    </location>
</feature>
<feature type="region of interest" description="Disordered" evidence="1">
    <location>
        <begin position="760"/>
        <end position="788"/>
    </location>
</feature>
<feature type="transmembrane region" description="Helical" evidence="2">
    <location>
        <begin position="337"/>
        <end position="355"/>
    </location>
</feature>
<keyword evidence="2" id="KW-0812">Transmembrane</keyword>
<reference evidence="5 6" key="1">
    <citation type="journal article" date="2021" name="MBio">
        <title>A New Model Trypanosomatid, Novymonas esmeraldas: Genomic Perception of Its 'Candidatus Pandoraea novymonadis' Endosymbiont.</title>
        <authorList>
            <person name="Zakharova A."/>
            <person name="Saura A."/>
            <person name="Butenko A."/>
            <person name="Podesvova L."/>
            <person name="Warmusova S."/>
            <person name="Kostygov A.Y."/>
            <person name="Nenarokova A."/>
            <person name="Lukes J."/>
            <person name="Opperdoes F.R."/>
            <person name="Yurchenko V."/>
        </authorList>
    </citation>
    <scope>NUCLEOTIDE SEQUENCE [LARGE SCALE GENOMIC DNA]</scope>
    <source>
        <strain evidence="5 6">E262AT.01</strain>
    </source>
</reference>
<dbReference type="Pfam" id="PF12166">
    <property type="entry name" value="Piezo_cap"/>
    <property type="match status" value="1"/>
</dbReference>